<accession>A0A409W0R0</accession>
<dbReference type="Proteomes" id="UP000284706">
    <property type="component" value="Unassembled WGS sequence"/>
</dbReference>
<feature type="transmembrane region" description="Helical" evidence="1">
    <location>
        <begin position="26"/>
        <end position="49"/>
    </location>
</feature>
<feature type="transmembrane region" description="Helical" evidence="1">
    <location>
        <begin position="192"/>
        <end position="220"/>
    </location>
</feature>
<comment type="caution">
    <text evidence="2">The sequence shown here is derived from an EMBL/GenBank/DDBJ whole genome shotgun (WGS) entry which is preliminary data.</text>
</comment>
<reference evidence="2 3" key="1">
    <citation type="journal article" date="2018" name="Evol. Lett.">
        <title>Horizontal gene cluster transfer increased hallucinogenic mushroom diversity.</title>
        <authorList>
            <person name="Reynolds H.T."/>
            <person name="Vijayakumar V."/>
            <person name="Gluck-Thaler E."/>
            <person name="Korotkin H.B."/>
            <person name="Matheny P.B."/>
            <person name="Slot J.C."/>
        </authorList>
    </citation>
    <scope>NUCLEOTIDE SEQUENCE [LARGE SCALE GENOMIC DNA]</scope>
    <source>
        <strain evidence="2 3">SRW20</strain>
    </source>
</reference>
<dbReference type="STRING" id="231916.A0A409W0R0"/>
<keyword evidence="1" id="KW-0472">Membrane</keyword>
<keyword evidence="1" id="KW-1133">Transmembrane helix</keyword>
<organism evidence="2 3">
    <name type="scientific">Gymnopilus dilepis</name>
    <dbReference type="NCBI Taxonomy" id="231916"/>
    <lineage>
        <taxon>Eukaryota</taxon>
        <taxon>Fungi</taxon>
        <taxon>Dikarya</taxon>
        <taxon>Basidiomycota</taxon>
        <taxon>Agaricomycotina</taxon>
        <taxon>Agaricomycetes</taxon>
        <taxon>Agaricomycetidae</taxon>
        <taxon>Agaricales</taxon>
        <taxon>Agaricineae</taxon>
        <taxon>Hymenogastraceae</taxon>
        <taxon>Gymnopilus</taxon>
    </lineage>
</organism>
<dbReference type="InParanoid" id="A0A409W0R0"/>
<dbReference type="InterPro" id="IPR027948">
    <property type="entry name" value="DUF4436"/>
</dbReference>
<protein>
    <submittedName>
        <fullName evidence="2">Uncharacterized protein</fullName>
    </submittedName>
</protein>
<evidence type="ECO:0000313" key="3">
    <source>
        <dbReference type="Proteomes" id="UP000284706"/>
    </source>
</evidence>
<keyword evidence="1" id="KW-0812">Transmembrane</keyword>
<gene>
    <name evidence="2" type="ORF">CVT26_006875</name>
</gene>
<keyword evidence="3" id="KW-1185">Reference proteome</keyword>
<name>A0A409W0R0_9AGAR</name>
<feature type="non-terminal residue" evidence="2">
    <location>
        <position position="251"/>
    </location>
</feature>
<sequence length="251" mass="27479">MDSEEALHSPPASPADTQHHRHLVQWWLACCLAFTVTIPIVAVMLGLHLHARDFRLDARLQWTNSLSAITSTSDKTRSSSRPTDPIFVHNASALAVADVLASTPTFRTDLSLFSPGGLESSLIYYPFDEYSAEICIFAQDVRDNSTVGIRFARTRGIAVGFSTNVVPRPGVAIPPGVVDIVITLRRANLVRAFSIVTVLAVWLITLILLLVMITCVFFGFRQRSDILVIPVATLFAFTQLRGSMPGAPEGF</sequence>
<dbReference type="Pfam" id="PF14494">
    <property type="entry name" value="DUF4436"/>
    <property type="match status" value="1"/>
</dbReference>
<dbReference type="OrthoDB" id="2923771at2759"/>
<dbReference type="EMBL" id="NHYE01005473">
    <property type="protein sequence ID" value="PPQ72097.1"/>
    <property type="molecule type" value="Genomic_DNA"/>
</dbReference>
<evidence type="ECO:0000313" key="2">
    <source>
        <dbReference type="EMBL" id="PPQ72097.1"/>
    </source>
</evidence>
<dbReference type="AlphaFoldDB" id="A0A409W0R0"/>
<evidence type="ECO:0000256" key="1">
    <source>
        <dbReference type="SAM" id="Phobius"/>
    </source>
</evidence>
<proteinExistence type="predicted"/>